<sequence length="99" mass="11067">MNPRRGAEIRLTGWILVPAEERERVDTLLEQHCRLTLAEAGCVAFSVTPSPDHPDRLTVEECFTDRAAFDAHQRRTATSEWGVATGHLHREYTIATGPA</sequence>
<organism evidence="2 3">
    <name type="scientific">Gordonia hankookensis</name>
    <dbReference type="NCBI Taxonomy" id="589403"/>
    <lineage>
        <taxon>Bacteria</taxon>
        <taxon>Bacillati</taxon>
        <taxon>Actinomycetota</taxon>
        <taxon>Actinomycetes</taxon>
        <taxon>Mycobacteriales</taxon>
        <taxon>Gordoniaceae</taxon>
        <taxon>Gordonia</taxon>
    </lineage>
</organism>
<evidence type="ECO:0000259" key="1">
    <source>
        <dbReference type="PROSITE" id="PS51725"/>
    </source>
</evidence>
<dbReference type="SUPFAM" id="SSF54909">
    <property type="entry name" value="Dimeric alpha+beta barrel"/>
    <property type="match status" value="1"/>
</dbReference>
<dbReference type="PROSITE" id="PS51725">
    <property type="entry name" value="ABM"/>
    <property type="match status" value="1"/>
</dbReference>
<evidence type="ECO:0000313" key="3">
    <source>
        <dbReference type="Proteomes" id="UP000602395"/>
    </source>
</evidence>
<dbReference type="Pfam" id="PF03992">
    <property type="entry name" value="ABM"/>
    <property type="match status" value="1"/>
</dbReference>
<name>A0ABR7WK09_9ACTN</name>
<protein>
    <submittedName>
        <fullName evidence="2">Antibiotic biosynthesis monooxygenase</fullName>
    </submittedName>
</protein>
<keyword evidence="2" id="KW-0503">Monooxygenase</keyword>
<feature type="domain" description="ABM" evidence="1">
    <location>
        <begin position="9"/>
        <end position="99"/>
    </location>
</feature>
<keyword evidence="3" id="KW-1185">Reference proteome</keyword>
<proteinExistence type="predicted"/>
<comment type="caution">
    <text evidence="2">The sequence shown here is derived from an EMBL/GenBank/DDBJ whole genome shotgun (WGS) entry which is preliminary data.</text>
</comment>
<accession>A0ABR7WK09</accession>
<dbReference type="Gene3D" id="3.30.70.100">
    <property type="match status" value="1"/>
</dbReference>
<gene>
    <name evidence="2" type="ORF">IDF66_22000</name>
</gene>
<reference evidence="2 3" key="1">
    <citation type="submission" date="2020-09" db="EMBL/GenBank/DDBJ databases">
        <title>Novel species in genus Gordonia.</title>
        <authorList>
            <person name="Zhang G."/>
        </authorList>
    </citation>
    <scope>NUCLEOTIDE SEQUENCE [LARGE SCALE GENOMIC DNA]</scope>
    <source>
        <strain evidence="2 3">ON-33</strain>
    </source>
</reference>
<dbReference type="RefSeq" id="WP_164309678.1">
    <property type="nucleotide sequence ID" value="NZ_BAABAD010000004.1"/>
</dbReference>
<dbReference type="EMBL" id="JACWMS010000005">
    <property type="protein sequence ID" value="MBD1322262.1"/>
    <property type="molecule type" value="Genomic_DNA"/>
</dbReference>
<dbReference type="InterPro" id="IPR011008">
    <property type="entry name" value="Dimeric_a/b-barrel"/>
</dbReference>
<evidence type="ECO:0000313" key="2">
    <source>
        <dbReference type="EMBL" id="MBD1322262.1"/>
    </source>
</evidence>
<dbReference type="GO" id="GO:0004497">
    <property type="term" value="F:monooxygenase activity"/>
    <property type="evidence" value="ECO:0007669"/>
    <property type="project" value="UniProtKB-KW"/>
</dbReference>
<dbReference type="InterPro" id="IPR007138">
    <property type="entry name" value="ABM_dom"/>
</dbReference>
<dbReference type="Proteomes" id="UP000602395">
    <property type="component" value="Unassembled WGS sequence"/>
</dbReference>
<keyword evidence="2" id="KW-0560">Oxidoreductase</keyword>